<proteinExistence type="predicted"/>
<organism evidence="1 2">
    <name type="scientific">Cuscuta campestris</name>
    <dbReference type="NCBI Taxonomy" id="132261"/>
    <lineage>
        <taxon>Eukaryota</taxon>
        <taxon>Viridiplantae</taxon>
        <taxon>Streptophyta</taxon>
        <taxon>Embryophyta</taxon>
        <taxon>Tracheophyta</taxon>
        <taxon>Spermatophyta</taxon>
        <taxon>Magnoliopsida</taxon>
        <taxon>eudicotyledons</taxon>
        <taxon>Gunneridae</taxon>
        <taxon>Pentapetalae</taxon>
        <taxon>asterids</taxon>
        <taxon>lamiids</taxon>
        <taxon>Solanales</taxon>
        <taxon>Convolvulaceae</taxon>
        <taxon>Cuscuteae</taxon>
        <taxon>Cuscuta</taxon>
        <taxon>Cuscuta subgen. Grammica</taxon>
        <taxon>Cuscuta sect. Cleistogrammica</taxon>
    </lineage>
</organism>
<gene>
    <name evidence="1" type="ORF">CCAM_LOCUS24374</name>
</gene>
<evidence type="ECO:0000313" key="1">
    <source>
        <dbReference type="EMBL" id="VFQ82598.1"/>
    </source>
</evidence>
<dbReference type="EMBL" id="OOIL02002358">
    <property type="protein sequence ID" value="VFQ82598.1"/>
    <property type="molecule type" value="Genomic_DNA"/>
</dbReference>
<accession>A0A484M3J6</accession>
<sequence length="126" mass="14500">MPMLLSLPMRVSICKAAGGGDGFPAAVEQGNMRFGAEPRDLTAAIWFEVGRRQALELHFNGSLLDDDFFDFLFCFFGDFSQRENFDTKRVSDRKNFERLQAPNGKLRAFPDSREERTRLREFLIID</sequence>
<dbReference type="AlphaFoldDB" id="A0A484M3J6"/>
<reference evidence="1 2" key="1">
    <citation type="submission" date="2018-04" db="EMBL/GenBank/DDBJ databases">
        <authorList>
            <person name="Vogel A."/>
        </authorList>
    </citation>
    <scope>NUCLEOTIDE SEQUENCE [LARGE SCALE GENOMIC DNA]</scope>
</reference>
<protein>
    <submittedName>
        <fullName evidence="1">Uncharacterized protein</fullName>
    </submittedName>
</protein>
<keyword evidence="2" id="KW-1185">Reference proteome</keyword>
<evidence type="ECO:0000313" key="2">
    <source>
        <dbReference type="Proteomes" id="UP000595140"/>
    </source>
</evidence>
<name>A0A484M3J6_9ASTE</name>
<dbReference type="Proteomes" id="UP000595140">
    <property type="component" value="Unassembled WGS sequence"/>
</dbReference>